<dbReference type="AlphaFoldDB" id="I3DFW3"/>
<evidence type="ECO:0000259" key="3">
    <source>
        <dbReference type="Pfam" id="PF22829"/>
    </source>
</evidence>
<protein>
    <submittedName>
        <fullName evidence="4">Uncharacterized protein</fullName>
    </submittedName>
</protein>
<dbReference type="NCBIfam" id="NF041636">
    <property type="entry name" value="slam_lipo"/>
    <property type="match status" value="1"/>
</dbReference>
<dbReference type="SUPFAM" id="SSF56925">
    <property type="entry name" value="OMPA-like"/>
    <property type="match status" value="1"/>
</dbReference>
<evidence type="ECO:0000313" key="5">
    <source>
        <dbReference type="Proteomes" id="UP000006457"/>
    </source>
</evidence>
<comment type="caution">
    <text evidence="4">The sequence shown here is derived from an EMBL/GenBank/DDBJ whole genome shotgun (WGS) entry which is preliminary data.</text>
</comment>
<feature type="chain" id="PRO_5003669726" evidence="1">
    <location>
        <begin position="20"/>
        <end position="269"/>
    </location>
</feature>
<name>I3DFW3_9PAST</name>
<feature type="signal peptide" evidence="1">
    <location>
        <begin position="1"/>
        <end position="19"/>
    </location>
</feature>
<dbReference type="Pfam" id="PF22828">
    <property type="entry name" value="HphA_N"/>
    <property type="match status" value="1"/>
</dbReference>
<dbReference type="EMBL" id="AJSX01000017">
    <property type="protein sequence ID" value="EIJ70606.1"/>
    <property type="molecule type" value="Genomic_DNA"/>
</dbReference>
<sequence>MKFQHTLIAVLFLSTAAFAQATVTGKVASTDKNHNKTINIATDEGKAALKVNYSAISKDKNNAVNKEQAFSTMAQKADKWISKLSGTAVRDGNGVVVAKLYKIPTVTSKMPEHKDLGRMSFKQVGNMDVWYGDWADVPHYSKDPAKEGKNYSVYYAGSETVAMPQSGKANYDVKGINNYVNANTEILKGNLTADFTEKTLKGSIASSKLAINMDAKIKNSAIDGNAVANGKDEGKLSGHFYGNNAAGLAGIAEFSKKPSLNTAFGGTKK</sequence>
<dbReference type="OrthoDB" id="5689800at2"/>
<proteinExistence type="predicted"/>
<keyword evidence="5" id="KW-1185">Reference proteome</keyword>
<dbReference type="Gene3D" id="2.40.160.90">
    <property type="match status" value="1"/>
</dbReference>
<evidence type="ECO:0000313" key="4">
    <source>
        <dbReference type="EMBL" id="EIJ70606.1"/>
    </source>
</evidence>
<gene>
    <name evidence="4" type="ORF">HMPREF1052_1752</name>
</gene>
<evidence type="ECO:0000259" key="2">
    <source>
        <dbReference type="Pfam" id="PF22828"/>
    </source>
</evidence>
<dbReference type="InterPro" id="IPR054535">
    <property type="entry name" value="HphA_N"/>
</dbReference>
<dbReference type="InterPro" id="IPR054536">
    <property type="entry name" value="HphA_C"/>
</dbReference>
<reference evidence="4 5" key="1">
    <citation type="submission" date="2012-03" db="EMBL/GenBank/DDBJ databases">
        <authorList>
            <person name="Harkins D.M."/>
            <person name="Madupu R."/>
            <person name="Durkin A.S."/>
            <person name="Torralba M."/>
            <person name="Methe B."/>
            <person name="Sutton G.G."/>
            <person name="Nelson K.E."/>
        </authorList>
    </citation>
    <scope>NUCLEOTIDE SEQUENCE [LARGE SCALE GENOMIC DNA]</scope>
    <source>
        <strain evidence="4 5">CCUG 2042</strain>
    </source>
</reference>
<organism evidence="4 5">
    <name type="scientific">Pasteurella bettyae CCUG 2042</name>
    <dbReference type="NCBI Taxonomy" id="1095749"/>
    <lineage>
        <taxon>Bacteria</taxon>
        <taxon>Pseudomonadati</taxon>
        <taxon>Pseudomonadota</taxon>
        <taxon>Gammaproteobacteria</taxon>
        <taxon>Pasteurellales</taxon>
        <taxon>Pasteurellaceae</taxon>
        <taxon>Pasteurella</taxon>
    </lineage>
</organism>
<dbReference type="Pfam" id="PF22829">
    <property type="entry name" value="HphA_C"/>
    <property type="match status" value="1"/>
</dbReference>
<feature type="domain" description="HphA C-terminal" evidence="3">
    <location>
        <begin position="162"/>
        <end position="268"/>
    </location>
</feature>
<dbReference type="InterPro" id="IPR011250">
    <property type="entry name" value="OMP/PagP_B-barrel"/>
</dbReference>
<dbReference type="InterPro" id="IPR054843">
    <property type="entry name" value="Slam_hemophilin_C"/>
</dbReference>
<feature type="domain" description="HphA N-terminal heme-binding" evidence="2">
    <location>
        <begin position="85"/>
        <end position="138"/>
    </location>
</feature>
<evidence type="ECO:0000256" key="1">
    <source>
        <dbReference type="SAM" id="SignalP"/>
    </source>
</evidence>
<accession>I3DFW3</accession>
<dbReference type="PATRIC" id="fig|1095749.3.peg.682"/>
<dbReference type="Proteomes" id="UP000006457">
    <property type="component" value="Unassembled WGS sequence"/>
</dbReference>
<keyword evidence="1" id="KW-0732">Signal</keyword>
<dbReference type="RefSeq" id="WP_005759714.1">
    <property type="nucleotide sequence ID" value="NZ_AJSX01000017.1"/>
</dbReference>